<feature type="domain" description="Peptidase C39-like" evidence="2">
    <location>
        <begin position="245"/>
        <end position="396"/>
    </location>
</feature>
<evidence type="ECO:0000259" key="2">
    <source>
        <dbReference type="Pfam" id="PF13529"/>
    </source>
</evidence>
<dbReference type="PROSITE" id="PS51318">
    <property type="entry name" value="TAT"/>
    <property type="match status" value="1"/>
</dbReference>
<dbReference type="InterPro" id="IPR039563">
    <property type="entry name" value="Peptidase_C39_single_dom"/>
</dbReference>
<evidence type="ECO:0000256" key="1">
    <source>
        <dbReference type="SAM" id="SignalP"/>
    </source>
</evidence>
<dbReference type="InterPro" id="IPR006311">
    <property type="entry name" value="TAT_signal"/>
</dbReference>
<name>A0A8J3JCV1_9ACTN</name>
<comment type="caution">
    <text evidence="3">The sequence shown here is derived from an EMBL/GenBank/DDBJ whole genome shotgun (WGS) entry which is preliminary data.</text>
</comment>
<protein>
    <submittedName>
        <fullName evidence="3">Membrane protein</fullName>
    </submittedName>
</protein>
<reference evidence="3" key="1">
    <citation type="submission" date="2021-01" db="EMBL/GenBank/DDBJ databases">
        <title>Whole genome shotgun sequence of Actinocatenispora rupis NBRC 107355.</title>
        <authorList>
            <person name="Komaki H."/>
            <person name="Tamura T."/>
        </authorList>
    </citation>
    <scope>NUCLEOTIDE SEQUENCE</scope>
    <source>
        <strain evidence="3">NBRC 107355</strain>
    </source>
</reference>
<proteinExistence type="predicted"/>
<evidence type="ECO:0000313" key="3">
    <source>
        <dbReference type="EMBL" id="GID15991.1"/>
    </source>
</evidence>
<dbReference type="InterPro" id="IPR039564">
    <property type="entry name" value="Peptidase_C39-like"/>
</dbReference>
<dbReference type="Proteomes" id="UP000612808">
    <property type="component" value="Unassembled WGS sequence"/>
</dbReference>
<dbReference type="RefSeq" id="WP_203664545.1">
    <property type="nucleotide sequence ID" value="NZ_BAAAZM010000001.1"/>
</dbReference>
<dbReference type="EMBL" id="BOMB01000050">
    <property type="protein sequence ID" value="GID15991.1"/>
    <property type="molecule type" value="Genomic_DNA"/>
</dbReference>
<dbReference type="Pfam" id="PF13529">
    <property type="entry name" value="Peptidase_C39_2"/>
    <property type="match status" value="1"/>
</dbReference>
<sequence>MTRTPSLSRRALLGGAAAVGGALVVPGAALAGAAPAFADGAADVPINYHAYTRPGDWFAGHADGAAVRAGRRAGVYLARPAGTTAYTDPHTNTTRRYEYATWTSPVYRLGFGATELVASWNADAPEGTWIQVEMQGSYTDGKTTPWYVMGRWTAGDGDADIRRTSLDGQGDDYSGVYTDTFQVDSDDAANGIALTSYQLRLTLYRTAGSRQTPFVYRLGAFASNVPDRFDVPASTPGLTHAVELPVPRFSQDIHAGQYPEYDNGGEAWCSPTSTTMVLYYWGKKPTARQLAWVDPSYADPQVDQGARYTYDYQYEGCGNWPFNAAYAATYGGLDTIVTQIRSLNEAERLVARGIPVVCSVSFYASELDGAGYNTSGHLLVIVGFTADGDVIVNDPASADDDAVRHVYKRHQFETIWLRTKRHLSNGKIGSGSGGVAYLYKPVDLPWPTVTDHRNPNWA</sequence>
<feature type="chain" id="PRO_5035329185" evidence="1">
    <location>
        <begin position="39"/>
        <end position="458"/>
    </location>
</feature>
<keyword evidence="4" id="KW-1185">Reference proteome</keyword>
<dbReference type="CDD" id="cd02549">
    <property type="entry name" value="Peptidase_C39A"/>
    <property type="match status" value="1"/>
</dbReference>
<organism evidence="3 4">
    <name type="scientific">Actinocatenispora rupis</name>
    <dbReference type="NCBI Taxonomy" id="519421"/>
    <lineage>
        <taxon>Bacteria</taxon>
        <taxon>Bacillati</taxon>
        <taxon>Actinomycetota</taxon>
        <taxon>Actinomycetes</taxon>
        <taxon>Micromonosporales</taxon>
        <taxon>Micromonosporaceae</taxon>
        <taxon>Actinocatenispora</taxon>
    </lineage>
</organism>
<accession>A0A8J3JCV1</accession>
<keyword evidence="1" id="KW-0732">Signal</keyword>
<evidence type="ECO:0000313" key="4">
    <source>
        <dbReference type="Proteomes" id="UP000612808"/>
    </source>
</evidence>
<dbReference type="AlphaFoldDB" id="A0A8J3JCV1"/>
<gene>
    <name evidence="3" type="ORF">Aru02nite_68800</name>
</gene>
<dbReference type="Gene3D" id="3.90.70.10">
    <property type="entry name" value="Cysteine proteinases"/>
    <property type="match status" value="1"/>
</dbReference>
<feature type="signal peptide" evidence="1">
    <location>
        <begin position="1"/>
        <end position="38"/>
    </location>
</feature>